<reference evidence="2 3" key="1">
    <citation type="journal article" date="2018" name="Evol. Lett.">
        <title>Horizontal gene cluster transfer increased hallucinogenic mushroom diversity.</title>
        <authorList>
            <person name="Reynolds H.T."/>
            <person name="Vijayakumar V."/>
            <person name="Gluck-Thaler E."/>
            <person name="Korotkin H.B."/>
            <person name="Matheny P.B."/>
            <person name="Slot J.C."/>
        </authorList>
    </citation>
    <scope>NUCLEOTIDE SEQUENCE [LARGE SCALE GENOMIC DNA]</scope>
    <source>
        <strain evidence="2 3">SRW20</strain>
    </source>
</reference>
<evidence type="ECO:0000256" key="1">
    <source>
        <dbReference type="SAM" id="Phobius"/>
    </source>
</evidence>
<organism evidence="2 3">
    <name type="scientific">Gymnopilus dilepis</name>
    <dbReference type="NCBI Taxonomy" id="231916"/>
    <lineage>
        <taxon>Eukaryota</taxon>
        <taxon>Fungi</taxon>
        <taxon>Dikarya</taxon>
        <taxon>Basidiomycota</taxon>
        <taxon>Agaricomycotina</taxon>
        <taxon>Agaricomycetes</taxon>
        <taxon>Agaricomycetidae</taxon>
        <taxon>Agaricales</taxon>
        <taxon>Agaricineae</taxon>
        <taxon>Hymenogastraceae</taxon>
        <taxon>Gymnopilus</taxon>
    </lineage>
</organism>
<feature type="transmembrane region" description="Helical" evidence="1">
    <location>
        <begin position="36"/>
        <end position="58"/>
    </location>
</feature>
<keyword evidence="1" id="KW-0812">Transmembrane</keyword>
<name>A0A409Y2X6_9AGAR</name>
<protein>
    <submittedName>
        <fullName evidence="2">Uncharacterized protein</fullName>
    </submittedName>
</protein>
<proteinExistence type="predicted"/>
<gene>
    <name evidence="2" type="ORF">CVT26_006576</name>
</gene>
<dbReference type="EMBL" id="NHYE01001261">
    <property type="protein sequence ID" value="PPQ97342.1"/>
    <property type="molecule type" value="Genomic_DNA"/>
</dbReference>
<keyword evidence="1" id="KW-1133">Transmembrane helix</keyword>
<feature type="transmembrane region" description="Helical" evidence="1">
    <location>
        <begin position="131"/>
        <end position="152"/>
    </location>
</feature>
<dbReference type="Proteomes" id="UP000284706">
    <property type="component" value="Unassembled WGS sequence"/>
</dbReference>
<evidence type="ECO:0000313" key="3">
    <source>
        <dbReference type="Proteomes" id="UP000284706"/>
    </source>
</evidence>
<comment type="caution">
    <text evidence="2">The sequence shown here is derived from an EMBL/GenBank/DDBJ whole genome shotgun (WGS) entry which is preliminary data.</text>
</comment>
<accession>A0A409Y2X6</accession>
<keyword evidence="3" id="KW-1185">Reference proteome</keyword>
<dbReference type="InParanoid" id="A0A409Y2X6"/>
<keyword evidence="1" id="KW-0472">Membrane</keyword>
<dbReference type="AlphaFoldDB" id="A0A409Y2X6"/>
<evidence type="ECO:0000313" key="2">
    <source>
        <dbReference type="EMBL" id="PPQ97342.1"/>
    </source>
</evidence>
<sequence length="159" mass="17708">MLALTLPRSAAAAKAEVDRIEEEYKSRCDAMAGRVNTIICLILFCGATARGTTGLALLNGVKMKPDVTKFQTGCDVCGSLIWFTRTFFSRAQDQDKAALDVITDTKERFDALLDRFRRTDPHFRKLSKYSCYLDMMFIGYILIWAGMLVPSISSSLGEA</sequence>